<proteinExistence type="predicted"/>
<reference evidence="2" key="1">
    <citation type="journal article" date="2023" name="Mol. Phylogenet. Evol.">
        <title>Genome-scale phylogeny and comparative genomics of the fungal order Sordariales.</title>
        <authorList>
            <person name="Hensen N."/>
            <person name="Bonometti L."/>
            <person name="Westerberg I."/>
            <person name="Brannstrom I.O."/>
            <person name="Guillou S."/>
            <person name="Cros-Aarteil S."/>
            <person name="Calhoun S."/>
            <person name="Haridas S."/>
            <person name="Kuo A."/>
            <person name="Mondo S."/>
            <person name="Pangilinan J."/>
            <person name="Riley R."/>
            <person name="LaButti K."/>
            <person name="Andreopoulos B."/>
            <person name="Lipzen A."/>
            <person name="Chen C."/>
            <person name="Yan M."/>
            <person name="Daum C."/>
            <person name="Ng V."/>
            <person name="Clum A."/>
            <person name="Steindorff A."/>
            <person name="Ohm R.A."/>
            <person name="Martin F."/>
            <person name="Silar P."/>
            <person name="Natvig D.O."/>
            <person name="Lalanne C."/>
            <person name="Gautier V."/>
            <person name="Ament-Velasquez S.L."/>
            <person name="Kruys A."/>
            <person name="Hutchinson M.I."/>
            <person name="Powell A.J."/>
            <person name="Barry K."/>
            <person name="Miller A.N."/>
            <person name="Grigoriev I.V."/>
            <person name="Debuchy R."/>
            <person name="Gladieux P."/>
            <person name="Hiltunen Thoren M."/>
            <person name="Johannesson H."/>
        </authorList>
    </citation>
    <scope>NUCLEOTIDE SEQUENCE</scope>
    <source>
        <strain evidence="2">FGSC 1904</strain>
    </source>
</reference>
<evidence type="ECO:0000256" key="1">
    <source>
        <dbReference type="SAM" id="MobiDB-lite"/>
    </source>
</evidence>
<keyword evidence="3" id="KW-1185">Reference proteome</keyword>
<feature type="region of interest" description="Disordered" evidence="1">
    <location>
        <begin position="101"/>
        <end position="122"/>
    </location>
</feature>
<dbReference type="EMBL" id="JAUTDP010000009">
    <property type="protein sequence ID" value="KAK3396040.1"/>
    <property type="molecule type" value="Genomic_DNA"/>
</dbReference>
<accession>A0AAE0U9Y8</accession>
<feature type="compositionally biased region" description="Basic and acidic residues" evidence="1">
    <location>
        <begin position="111"/>
        <end position="122"/>
    </location>
</feature>
<sequence length="359" mass="39694">MSKETSLDNDDVYQVQASNSRKMPSFPPIINLYGNYSSGVKDGLTTLKIRGDGGNDADNITNKDKDDPLYIVEVHHGFTSRGPLDFRPGFYLRRRPRHVTTTKTETAMAATDKDAEKDTEKVTEMGTGTVPKTKTKKQPDTSKILAAAGDEANELLLMSTFSVKSVIILPSLPPHDQDVEVNQSRDNDWVTEVMTSTTNSNGSVSFRFSIEVGPKMRREEFEWRKVRDKDRKKGKGMSKGGDITASSQKHTRFILTRAPPSIPSSSSIYASSPSHSPAAAQGEEEEETDEILAELTFRNALSMSRLFTLELKGAAACAGGMMGNRWTLMVVMTALRLYWLRSYGKTNRVVVGLGQKLRG</sequence>
<feature type="region of interest" description="Disordered" evidence="1">
    <location>
        <begin position="225"/>
        <end position="289"/>
    </location>
</feature>
<evidence type="ECO:0000313" key="3">
    <source>
        <dbReference type="Proteomes" id="UP001281003"/>
    </source>
</evidence>
<reference evidence="2" key="2">
    <citation type="submission" date="2023-07" db="EMBL/GenBank/DDBJ databases">
        <authorList>
            <consortium name="Lawrence Berkeley National Laboratory"/>
            <person name="Haridas S."/>
            <person name="Hensen N."/>
            <person name="Bonometti L."/>
            <person name="Westerberg I."/>
            <person name="Brannstrom I.O."/>
            <person name="Guillou S."/>
            <person name="Cros-Aarteil S."/>
            <person name="Calhoun S."/>
            <person name="Kuo A."/>
            <person name="Mondo S."/>
            <person name="Pangilinan J."/>
            <person name="Riley R."/>
            <person name="LaButti K."/>
            <person name="Andreopoulos B."/>
            <person name="Lipzen A."/>
            <person name="Chen C."/>
            <person name="Yanf M."/>
            <person name="Daum C."/>
            <person name="Ng V."/>
            <person name="Clum A."/>
            <person name="Steindorff A."/>
            <person name="Ohm R."/>
            <person name="Martin F."/>
            <person name="Silar P."/>
            <person name="Natvig D."/>
            <person name="Lalanne C."/>
            <person name="Gautier V."/>
            <person name="Ament-velasquez S.L."/>
            <person name="Kruys A."/>
            <person name="Hutchinson M.I."/>
            <person name="Powell A.J."/>
            <person name="Barry K."/>
            <person name="Miller A.N."/>
            <person name="Grigoriev I.V."/>
            <person name="Debuchy R."/>
            <person name="Gladieux P."/>
            <person name="Thoren M.H."/>
            <person name="Johannesson H."/>
        </authorList>
    </citation>
    <scope>NUCLEOTIDE SEQUENCE</scope>
    <source>
        <strain evidence="2">FGSC 1904</strain>
    </source>
</reference>
<feature type="compositionally biased region" description="Low complexity" evidence="1">
    <location>
        <begin position="101"/>
        <end position="110"/>
    </location>
</feature>
<gene>
    <name evidence="2" type="ORF">B0T20DRAFT_416409</name>
</gene>
<dbReference type="Proteomes" id="UP001281003">
    <property type="component" value="Unassembled WGS sequence"/>
</dbReference>
<feature type="compositionally biased region" description="Low complexity" evidence="1">
    <location>
        <begin position="263"/>
        <end position="281"/>
    </location>
</feature>
<protein>
    <submittedName>
        <fullName evidence="2">Uncharacterized protein</fullName>
    </submittedName>
</protein>
<comment type="caution">
    <text evidence="2">The sequence shown here is derived from an EMBL/GenBank/DDBJ whole genome shotgun (WGS) entry which is preliminary data.</text>
</comment>
<name>A0AAE0U9Y8_SORBR</name>
<dbReference type="AlphaFoldDB" id="A0AAE0U9Y8"/>
<evidence type="ECO:0000313" key="2">
    <source>
        <dbReference type="EMBL" id="KAK3396040.1"/>
    </source>
</evidence>
<organism evidence="2 3">
    <name type="scientific">Sordaria brevicollis</name>
    <dbReference type="NCBI Taxonomy" id="83679"/>
    <lineage>
        <taxon>Eukaryota</taxon>
        <taxon>Fungi</taxon>
        <taxon>Dikarya</taxon>
        <taxon>Ascomycota</taxon>
        <taxon>Pezizomycotina</taxon>
        <taxon>Sordariomycetes</taxon>
        <taxon>Sordariomycetidae</taxon>
        <taxon>Sordariales</taxon>
        <taxon>Sordariaceae</taxon>
        <taxon>Sordaria</taxon>
    </lineage>
</organism>